<dbReference type="Proteomes" id="UP001221413">
    <property type="component" value="Unassembled WGS sequence"/>
</dbReference>
<gene>
    <name evidence="3" type="ORF">Dda_3387</name>
</gene>
<feature type="compositionally biased region" description="Low complexity" evidence="1">
    <location>
        <begin position="99"/>
        <end position="117"/>
    </location>
</feature>
<keyword evidence="4" id="KW-1185">Reference proteome</keyword>
<name>A0AAD6J5M8_DREDA</name>
<dbReference type="AlphaFoldDB" id="A0AAD6J5M8"/>
<keyword evidence="2" id="KW-0472">Membrane</keyword>
<protein>
    <submittedName>
        <fullName evidence="3">Uncharacterized protein</fullName>
    </submittedName>
</protein>
<evidence type="ECO:0000256" key="1">
    <source>
        <dbReference type="SAM" id="MobiDB-lite"/>
    </source>
</evidence>
<reference evidence="3" key="1">
    <citation type="submission" date="2023-01" db="EMBL/GenBank/DDBJ databases">
        <title>The chitinases involved in constricting ring structure development in the nematode-trapping fungus Drechslerella dactyloides.</title>
        <authorList>
            <person name="Wang R."/>
            <person name="Zhang L."/>
            <person name="Tang P."/>
            <person name="Li S."/>
            <person name="Liang L."/>
        </authorList>
    </citation>
    <scope>NUCLEOTIDE SEQUENCE</scope>
    <source>
        <strain evidence="3">YMF1.00031</strain>
    </source>
</reference>
<evidence type="ECO:0000313" key="3">
    <source>
        <dbReference type="EMBL" id="KAJ6262576.1"/>
    </source>
</evidence>
<accession>A0AAD6J5M8</accession>
<comment type="caution">
    <text evidence="3">The sequence shown here is derived from an EMBL/GenBank/DDBJ whole genome shotgun (WGS) entry which is preliminary data.</text>
</comment>
<feature type="transmembrane region" description="Helical" evidence="2">
    <location>
        <begin position="334"/>
        <end position="354"/>
    </location>
</feature>
<evidence type="ECO:0000256" key="2">
    <source>
        <dbReference type="SAM" id="Phobius"/>
    </source>
</evidence>
<feature type="compositionally biased region" description="Acidic residues" evidence="1">
    <location>
        <begin position="143"/>
        <end position="163"/>
    </location>
</feature>
<keyword evidence="2" id="KW-0812">Transmembrane</keyword>
<sequence>MKRFLREPAGGTVFGQPGGGYQLLYTALSMHIRRNSQLVASTSPAVAIDDSELGKNVLLDDGSNQPADLQGVVKIPTDESLEAAEKDANADTTLGNRGAGADADASSDANAGAGADADAGEVVPHRLEDATPSRPTPIKDQDVDADTEYPDNAPEDAGNEDWEAISADGQDDHIGGYPEHQSDSDDEWFDAADPEEMQLVEVGGFGGVPLGMLGPVVDAPGSDEADTGIMEIEILPPNAPEMLMTGGSGDGMIEEIWISGDNRQSSHGVGNGGFGFGLDNLADEIEEIMEGLTGTIVKDPAQISGGQDAMQSMPTAAAPTDVARVGQEDVAKGWAALGSIMEAVLGLCAAIFVSKMRARRRGYREVQERLNDDEDWS</sequence>
<feature type="region of interest" description="Disordered" evidence="1">
    <location>
        <begin position="82"/>
        <end position="187"/>
    </location>
</feature>
<evidence type="ECO:0000313" key="4">
    <source>
        <dbReference type="Proteomes" id="UP001221413"/>
    </source>
</evidence>
<proteinExistence type="predicted"/>
<keyword evidence="2" id="KW-1133">Transmembrane helix</keyword>
<organism evidence="3 4">
    <name type="scientific">Drechslerella dactyloides</name>
    <name type="common">Nematode-trapping fungus</name>
    <name type="synonym">Arthrobotrys dactyloides</name>
    <dbReference type="NCBI Taxonomy" id="74499"/>
    <lineage>
        <taxon>Eukaryota</taxon>
        <taxon>Fungi</taxon>
        <taxon>Dikarya</taxon>
        <taxon>Ascomycota</taxon>
        <taxon>Pezizomycotina</taxon>
        <taxon>Orbiliomycetes</taxon>
        <taxon>Orbiliales</taxon>
        <taxon>Orbiliaceae</taxon>
        <taxon>Drechslerella</taxon>
    </lineage>
</organism>
<feature type="compositionally biased region" description="Basic and acidic residues" evidence="1">
    <location>
        <begin position="123"/>
        <end position="142"/>
    </location>
</feature>
<dbReference type="EMBL" id="JAQGDS010000003">
    <property type="protein sequence ID" value="KAJ6262576.1"/>
    <property type="molecule type" value="Genomic_DNA"/>
</dbReference>